<dbReference type="EMBL" id="CAJOBD010060214">
    <property type="protein sequence ID" value="CAF4380402.1"/>
    <property type="molecule type" value="Genomic_DNA"/>
</dbReference>
<name>A0A820MZS3_9BILA</name>
<comment type="caution">
    <text evidence="1">The sequence shown here is derived from an EMBL/GenBank/DDBJ whole genome shotgun (WGS) entry which is preliminary data.</text>
</comment>
<evidence type="ECO:0000313" key="1">
    <source>
        <dbReference type="EMBL" id="CAF4380402.1"/>
    </source>
</evidence>
<sequence>KSKWYISKEDFPLDKFPPYCSGSDNFQIDLEELLWTITN</sequence>
<evidence type="ECO:0000313" key="2">
    <source>
        <dbReference type="Proteomes" id="UP000663836"/>
    </source>
</evidence>
<dbReference type="AlphaFoldDB" id="A0A820MZS3"/>
<accession>A0A820MZS3</accession>
<organism evidence="1 2">
    <name type="scientific">Rotaria sordida</name>
    <dbReference type="NCBI Taxonomy" id="392033"/>
    <lineage>
        <taxon>Eukaryota</taxon>
        <taxon>Metazoa</taxon>
        <taxon>Spiralia</taxon>
        <taxon>Gnathifera</taxon>
        <taxon>Rotifera</taxon>
        <taxon>Eurotatoria</taxon>
        <taxon>Bdelloidea</taxon>
        <taxon>Philodinida</taxon>
        <taxon>Philodinidae</taxon>
        <taxon>Rotaria</taxon>
    </lineage>
</organism>
<protein>
    <submittedName>
        <fullName evidence="1">Uncharacterized protein</fullName>
    </submittedName>
</protein>
<feature type="non-terminal residue" evidence="1">
    <location>
        <position position="1"/>
    </location>
</feature>
<dbReference type="Proteomes" id="UP000663836">
    <property type="component" value="Unassembled WGS sequence"/>
</dbReference>
<proteinExistence type="predicted"/>
<reference evidence="1" key="1">
    <citation type="submission" date="2021-02" db="EMBL/GenBank/DDBJ databases">
        <authorList>
            <person name="Nowell W R."/>
        </authorList>
    </citation>
    <scope>NUCLEOTIDE SEQUENCE</scope>
</reference>
<gene>
    <name evidence="1" type="ORF">JBS370_LOCUS42822</name>
</gene>